<dbReference type="HOGENOM" id="CLU_125152_0_0_1"/>
<dbReference type="EMBL" id="CH940648">
    <property type="protein sequence ID" value="EDW62194.1"/>
    <property type="molecule type" value="Genomic_DNA"/>
</dbReference>
<dbReference type="Proteomes" id="UP000008792">
    <property type="component" value="Unassembled WGS sequence"/>
</dbReference>
<evidence type="ECO:0008006" key="4">
    <source>
        <dbReference type="Google" id="ProtNLM"/>
    </source>
</evidence>
<feature type="chain" id="PRO_5002816237" description="MD-2-related lipid-recognition domain-containing protein" evidence="1">
    <location>
        <begin position="26"/>
        <end position="190"/>
    </location>
</feature>
<dbReference type="PANTHER" id="PTHR21112">
    <property type="entry name" value="CHEMOSENSORY PROTEIN A 29A-RELATED"/>
    <property type="match status" value="1"/>
</dbReference>
<keyword evidence="1" id="KW-0732">Signal</keyword>
<dbReference type="OMA" id="KCKIDGD"/>
<evidence type="ECO:0000256" key="1">
    <source>
        <dbReference type="SAM" id="SignalP"/>
    </source>
</evidence>
<protein>
    <recommendedName>
        <fullName evidence="4">MD-2-related lipid-recognition domain-containing protein</fullName>
    </recommendedName>
</protein>
<organism evidence="2 3">
    <name type="scientific">Drosophila virilis</name>
    <name type="common">Fruit fly</name>
    <dbReference type="NCBI Taxonomy" id="7244"/>
    <lineage>
        <taxon>Eukaryota</taxon>
        <taxon>Metazoa</taxon>
        <taxon>Ecdysozoa</taxon>
        <taxon>Arthropoda</taxon>
        <taxon>Hexapoda</taxon>
        <taxon>Insecta</taxon>
        <taxon>Pterygota</taxon>
        <taxon>Neoptera</taxon>
        <taxon>Endopterygota</taxon>
        <taxon>Diptera</taxon>
        <taxon>Brachycera</taxon>
        <taxon>Muscomorpha</taxon>
        <taxon>Ephydroidea</taxon>
        <taxon>Drosophilidae</taxon>
        <taxon>Drosophila</taxon>
    </lineage>
</organism>
<dbReference type="KEGG" id="dvi:6625348"/>
<name>B4LNL4_DROVI</name>
<dbReference type="OrthoDB" id="8043478at2759"/>
<dbReference type="PANTHER" id="PTHR21112:SF0">
    <property type="entry name" value="CHEMOSENSORY PROTEIN A 29A-RELATED"/>
    <property type="match status" value="1"/>
</dbReference>
<dbReference type="eggNOG" id="ENOG502TBEJ">
    <property type="taxonomic scope" value="Eukaryota"/>
</dbReference>
<proteinExistence type="predicted"/>
<accession>B4LNL4</accession>
<dbReference type="AlphaFoldDB" id="B4LNL4"/>
<evidence type="ECO:0000313" key="3">
    <source>
        <dbReference type="Proteomes" id="UP000008792"/>
    </source>
</evidence>
<dbReference type="Pfam" id="PF06477">
    <property type="entry name" value="DUF1091"/>
    <property type="match status" value="1"/>
</dbReference>
<gene>
    <name evidence="2" type="primary">Dvir\GJ19881</name>
    <name evidence="2" type="ORF">Dvir_GJ19881</name>
</gene>
<feature type="signal peptide" evidence="1">
    <location>
        <begin position="1"/>
        <end position="25"/>
    </location>
</feature>
<evidence type="ECO:0000313" key="2">
    <source>
        <dbReference type="EMBL" id="EDW62194.1"/>
    </source>
</evidence>
<keyword evidence="3" id="KW-1185">Reference proteome</keyword>
<dbReference type="PhylomeDB" id="B4LNL4"/>
<reference evidence="2 3" key="1">
    <citation type="journal article" date="2007" name="Nature">
        <title>Evolution of genes and genomes on the Drosophila phylogeny.</title>
        <authorList>
            <consortium name="Drosophila 12 Genomes Consortium"/>
            <person name="Clark A.G."/>
            <person name="Eisen M.B."/>
            <person name="Smith D.R."/>
            <person name="Bergman C.M."/>
            <person name="Oliver B."/>
            <person name="Markow T.A."/>
            <person name="Kaufman T.C."/>
            <person name="Kellis M."/>
            <person name="Gelbart W."/>
            <person name="Iyer V.N."/>
            <person name="Pollard D.A."/>
            <person name="Sackton T.B."/>
            <person name="Larracuente A.M."/>
            <person name="Singh N.D."/>
            <person name="Abad J.P."/>
            <person name="Abt D.N."/>
            <person name="Adryan B."/>
            <person name="Aguade M."/>
            <person name="Akashi H."/>
            <person name="Anderson W.W."/>
            <person name="Aquadro C.F."/>
            <person name="Ardell D.H."/>
            <person name="Arguello R."/>
            <person name="Artieri C.G."/>
            <person name="Barbash D.A."/>
            <person name="Barker D."/>
            <person name="Barsanti P."/>
            <person name="Batterham P."/>
            <person name="Batzoglou S."/>
            <person name="Begun D."/>
            <person name="Bhutkar A."/>
            <person name="Blanco E."/>
            <person name="Bosak S.A."/>
            <person name="Bradley R.K."/>
            <person name="Brand A.D."/>
            <person name="Brent M.R."/>
            <person name="Brooks A.N."/>
            <person name="Brown R.H."/>
            <person name="Butlin R.K."/>
            <person name="Caggese C."/>
            <person name="Calvi B.R."/>
            <person name="Bernardo de Carvalho A."/>
            <person name="Caspi A."/>
            <person name="Castrezana S."/>
            <person name="Celniker S.E."/>
            <person name="Chang J.L."/>
            <person name="Chapple C."/>
            <person name="Chatterji S."/>
            <person name="Chinwalla A."/>
            <person name="Civetta A."/>
            <person name="Clifton S.W."/>
            <person name="Comeron J.M."/>
            <person name="Costello J.C."/>
            <person name="Coyne J.A."/>
            <person name="Daub J."/>
            <person name="David R.G."/>
            <person name="Delcher A.L."/>
            <person name="Delehaunty K."/>
            <person name="Do C.B."/>
            <person name="Ebling H."/>
            <person name="Edwards K."/>
            <person name="Eickbush T."/>
            <person name="Evans J.D."/>
            <person name="Filipski A."/>
            <person name="Findeiss S."/>
            <person name="Freyhult E."/>
            <person name="Fulton L."/>
            <person name="Fulton R."/>
            <person name="Garcia A.C."/>
            <person name="Gardiner A."/>
            <person name="Garfield D.A."/>
            <person name="Garvin B.E."/>
            <person name="Gibson G."/>
            <person name="Gilbert D."/>
            <person name="Gnerre S."/>
            <person name="Godfrey J."/>
            <person name="Good R."/>
            <person name="Gotea V."/>
            <person name="Gravely B."/>
            <person name="Greenberg A.J."/>
            <person name="Griffiths-Jones S."/>
            <person name="Gross S."/>
            <person name="Guigo R."/>
            <person name="Gustafson E.A."/>
            <person name="Haerty W."/>
            <person name="Hahn M.W."/>
            <person name="Halligan D.L."/>
            <person name="Halpern A.L."/>
            <person name="Halter G.M."/>
            <person name="Han M.V."/>
            <person name="Heger A."/>
            <person name="Hillier L."/>
            <person name="Hinrichs A.S."/>
            <person name="Holmes I."/>
            <person name="Hoskins R.A."/>
            <person name="Hubisz M.J."/>
            <person name="Hultmark D."/>
            <person name="Huntley M.A."/>
            <person name="Jaffe D.B."/>
            <person name="Jagadeeshan S."/>
            <person name="Jeck W.R."/>
            <person name="Johnson J."/>
            <person name="Jones C.D."/>
            <person name="Jordan W.C."/>
            <person name="Karpen G.H."/>
            <person name="Kataoka E."/>
            <person name="Keightley P.D."/>
            <person name="Kheradpour P."/>
            <person name="Kirkness E.F."/>
            <person name="Koerich L.B."/>
            <person name="Kristiansen K."/>
            <person name="Kudrna D."/>
            <person name="Kulathinal R.J."/>
            <person name="Kumar S."/>
            <person name="Kwok R."/>
            <person name="Lander E."/>
            <person name="Langley C.H."/>
            <person name="Lapoint R."/>
            <person name="Lazzaro B.P."/>
            <person name="Lee S.J."/>
            <person name="Levesque L."/>
            <person name="Li R."/>
            <person name="Lin C.F."/>
            <person name="Lin M.F."/>
            <person name="Lindblad-Toh K."/>
            <person name="Llopart A."/>
            <person name="Long M."/>
            <person name="Low L."/>
            <person name="Lozovsky E."/>
            <person name="Lu J."/>
            <person name="Luo M."/>
            <person name="Machado C.A."/>
            <person name="Makalowski W."/>
            <person name="Marzo M."/>
            <person name="Matsuda M."/>
            <person name="Matzkin L."/>
            <person name="McAllister B."/>
            <person name="McBride C.S."/>
            <person name="McKernan B."/>
            <person name="McKernan K."/>
            <person name="Mendez-Lago M."/>
            <person name="Minx P."/>
            <person name="Mollenhauer M.U."/>
            <person name="Montooth K."/>
            <person name="Mount S.M."/>
            <person name="Mu X."/>
            <person name="Myers E."/>
            <person name="Negre B."/>
            <person name="Newfeld S."/>
            <person name="Nielsen R."/>
            <person name="Noor M.A."/>
            <person name="O'Grady P."/>
            <person name="Pachter L."/>
            <person name="Papaceit M."/>
            <person name="Parisi M.J."/>
            <person name="Parisi M."/>
            <person name="Parts L."/>
            <person name="Pedersen J.S."/>
            <person name="Pesole G."/>
            <person name="Phillippy A.M."/>
            <person name="Ponting C.P."/>
            <person name="Pop M."/>
            <person name="Porcelli D."/>
            <person name="Powell J.R."/>
            <person name="Prohaska S."/>
            <person name="Pruitt K."/>
            <person name="Puig M."/>
            <person name="Quesneville H."/>
            <person name="Ram K.R."/>
            <person name="Rand D."/>
            <person name="Rasmussen M.D."/>
            <person name="Reed L.K."/>
            <person name="Reenan R."/>
            <person name="Reily A."/>
            <person name="Remington K.A."/>
            <person name="Rieger T.T."/>
            <person name="Ritchie M.G."/>
            <person name="Robin C."/>
            <person name="Rogers Y.H."/>
            <person name="Rohde C."/>
            <person name="Rozas J."/>
            <person name="Rubenfield M.J."/>
            <person name="Ruiz A."/>
            <person name="Russo S."/>
            <person name="Salzberg S.L."/>
            <person name="Sanchez-Gracia A."/>
            <person name="Saranga D.J."/>
            <person name="Sato H."/>
            <person name="Schaeffer S.W."/>
            <person name="Schatz M.C."/>
            <person name="Schlenke T."/>
            <person name="Schwartz R."/>
            <person name="Segarra C."/>
            <person name="Singh R.S."/>
            <person name="Sirot L."/>
            <person name="Sirota M."/>
            <person name="Sisneros N.B."/>
            <person name="Smith C.D."/>
            <person name="Smith T.F."/>
            <person name="Spieth J."/>
            <person name="Stage D.E."/>
            <person name="Stark A."/>
            <person name="Stephan W."/>
            <person name="Strausberg R.L."/>
            <person name="Strempel S."/>
            <person name="Sturgill D."/>
            <person name="Sutton G."/>
            <person name="Sutton G.G."/>
            <person name="Tao W."/>
            <person name="Teichmann S."/>
            <person name="Tobari Y.N."/>
            <person name="Tomimura Y."/>
            <person name="Tsolas J.M."/>
            <person name="Valente V.L."/>
            <person name="Venter E."/>
            <person name="Venter J.C."/>
            <person name="Vicario S."/>
            <person name="Vieira F.G."/>
            <person name="Vilella A.J."/>
            <person name="Villasante A."/>
            <person name="Walenz B."/>
            <person name="Wang J."/>
            <person name="Wasserman M."/>
            <person name="Watts T."/>
            <person name="Wilson D."/>
            <person name="Wilson R.K."/>
            <person name="Wing R.A."/>
            <person name="Wolfner M.F."/>
            <person name="Wong A."/>
            <person name="Wong G.K."/>
            <person name="Wu C.I."/>
            <person name="Wu G."/>
            <person name="Yamamoto D."/>
            <person name="Yang H.P."/>
            <person name="Yang S.P."/>
            <person name="Yorke J.A."/>
            <person name="Yoshida K."/>
            <person name="Zdobnov E."/>
            <person name="Zhang P."/>
            <person name="Zhang Y."/>
            <person name="Zimin A.V."/>
            <person name="Baldwin J."/>
            <person name="Abdouelleil A."/>
            <person name="Abdulkadir J."/>
            <person name="Abebe A."/>
            <person name="Abera B."/>
            <person name="Abreu J."/>
            <person name="Acer S.C."/>
            <person name="Aftuck L."/>
            <person name="Alexander A."/>
            <person name="An P."/>
            <person name="Anderson E."/>
            <person name="Anderson S."/>
            <person name="Arachi H."/>
            <person name="Azer M."/>
            <person name="Bachantsang P."/>
            <person name="Barry A."/>
            <person name="Bayul T."/>
            <person name="Berlin A."/>
            <person name="Bessette D."/>
            <person name="Bloom T."/>
            <person name="Blye J."/>
            <person name="Boguslavskiy L."/>
            <person name="Bonnet C."/>
            <person name="Boukhgalter B."/>
            <person name="Bourzgui I."/>
            <person name="Brown A."/>
            <person name="Cahill P."/>
            <person name="Channer S."/>
            <person name="Cheshatsang Y."/>
            <person name="Chuda L."/>
            <person name="Citroen M."/>
            <person name="Collymore A."/>
            <person name="Cooke P."/>
            <person name="Costello M."/>
            <person name="D'Aco K."/>
            <person name="Daza R."/>
            <person name="De Haan G."/>
            <person name="DeGray S."/>
            <person name="DeMaso C."/>
            <person name="Dhargay N."/>
            <person name="Dooley K."/>
            <person name="Dooley E."/>
            <person name="Doricent M."/>
            <person name="Dorje P."/>
            <person name="Dorjee K."/>
            <person name="Dupes A."/>
            <person name="Elong R."/>
            <person name="Falk J."/>
            <person name="Farina A."/>
            <person name="Faro S."/>
            <person name="Ferguson D."/>
            <person name="Fisher S."/>
            <person name="Foley C.D."/>
            <person name="Franke A."/>
            <person name="Friedrich D."/>
            <person name="Gadbois L."/>
            <person name="Gearin G."/>
            <person name="Gearin C.R."/>
            <person name="Giannoukos G."/>
            <person name="Goode T."/>
            <person name="Graham J."/>
            <person name="Grandbois E."/>
            <person name="Grewal S."/>
            <person name="Gyaltsen K."/>
            <person name="Hafez N."/>
            <person name="Hagos B."/>
            <person name="Hall J."/>
            <person name="Henson C."/>
            <person name="Hollinger A."/>
            <person name="Honan T."/>
            <person name="Huard M.D."/>
            <person name="Hughes L."/>
            <person name="Hurhula B."/>
            <person name="Husby M.E."/>
            <person name="Kamat A."/>
            <person name="Kanga B."/>
            <person name="Kashin S."/>
            <person name="Khazanovich D."/>
            <person name="Kisner P."/>
            <person name="Lance K."/>
            <person name="Lara M."/>
            <person name="Lee W."/>
            <person name="Lennon N."/>
            <person name="Letendre F."/>
            <person name="LeVine R."/>
            <person name="Lipovsky A."/>
            <person name="Liu X."/>
            <person name="Liu J."/>
            <person name="Liu S."/>
            <person name="Lokyitsang T."/>
            <person name="Lokyitsang Y."/>
            <person name="Lubonja R."/>
            <person name="Lui A."/>
            <person name="MacDonald P."/>
            <person name="Magnisalis V."/>
            <person name="Maru K."/>
            <person name="Matthews C."/>
            <person name="McCusker W."/>
            <person name="McDonough S."/>
            <person name="Mehta T."/>
            <person name="Meldrim J."/>
            <person name="Meneus L."/>
            <person name="Mihai O."/>
            <person name="Mihalev A."/>
            <person name="Mihova T."/>
            <person name="Mittelman R."/>
            <person name="Mlenga V."/>
            <person name="Montmayeur A."/>
            <person name="Mulrain L."/>
            <person name="Navidi A."/>
            <person name="Naylor J."/>
            <person name="Negash T."/>
            <person name="Nguyen T."/>
            <person name="Nguyen N."/>
            <person name="Nicol R."/>
            <person name="Norbu C."/>
            <person name="Norbu N."/>
            <person name="Novod N."/>
            <person name="O'Neill B."/>
            <person name="Osman S."/>
            <person name="Markiewicz E."/>
            <person name="Oyono O.L."/>
            <person name="Patti C."/>
            <person name="Phunkhang P."/>
            <person name="Pierre F."/>
            <person name="Priest M."/>
            <person name="Raghuraman S."/>
            <person name="Rege F."/>
            <person name="Reyes R."/>
            <person name="Rise C."/>
            <person name="Rogov P."/>
            <person name="Ross K."/>
            <person name="Ryan E."/>
            <person name="Settipalli S."/>
            <person name="Shea T."/>
            <person name="Sherpa N."/>
            <person name="Shi L."/>
            <person name="Shih D."/>
            <person name="Sparrow T."/>
            <person name="Spaulding J."/>
            <person name="Stalker J."/>
            <person name="Stange-Thomann N."/>
            <person name="Stavropoulos S."/>
            <person name="Stone C."/>
            <person name="Strader C."/>
            <person name="Tesfaye S."/>
            <person name="Thomson T."/>
            <person name="Thoulutsang Y."/>
            <person name="Thoulutsang D."/>
            <person name="Topham K."/>
            <person name="Topping I."/>
            <person name="Tsamla T."/>
            <person name="Vassiliev H."/>
            <person name="Vo A."/>
            <person name="Wangchuk T."/>
            <person name="Wangdi T."/>
            <person name="Weiand M."/>
            <person name="Wilkinson J."/>
            <person name="Wilson A."/>
            <person name="Yadav S."/>
            <person name="Young G."/>
            <person name="Yu Q."/>
            <person name="Zembek L."/>
            <person name="Zhong D."/>
            <person name="Zimmer A."/>
            <person name="Zwirko Z."/>
            <person name="Jaffe D.B."/>
            <person name="Alvarez P."/>
            <person name="Brockman W."/>
            <person name="Butler J."/>
            <person name="Chin C."/>
            <person name="Gnerre S."/>
            <person name="Grabherr M."/>
            <person name="Kleber M."/>
            <person name="Mauceli E."/>
            <person name="MacCallum I."/>
        </authorList>
    </citation>
    <scope>NUCLEOTIDE SEQUENCE [LARGE SCALE GENOMIC DNA]</scope>
    <source>
        <strain evidence="3">Tucson 15010-1051.87</strain>
    </source>
</reference>
<sequence length="190" mass="21252">MYTGLLLSLSVAWILLLLLVDGSAGKRNWVYEPLSIDVRSTDASKVQVEAKVERIGRRDTACSGKLVVNCDMDETFMVEGTIYRSFSGNEDDYKLLPLGIPKQTFKSIVESYYKDIIYKNLEHCSNIPKPENAYPWPKGTFIFDRCTVTGDGLPEVLPEGYYKINFDISGPVETGLTAIVKLTSEHDIIG</sequence>
<dbReference type="InterPro" id="IPR010512">
    <property type="entry name" value="DUF1091"/>
</dbReference>
<dbReference type="InParanoid" id="B4LNL4"/>